<accession>A0A2U3PRB7</accession>
<dbReference type="Proteomes" id="UP000246085">
    <property type="component" value="Chromosome BRAD3257"/>
</dbReference>
<gene>
    <name evidence="1" type="ORF">BRAD3257_0529</name>
</gene>
<proteinExistence type="predicted"/>
<name>A0A2U3PRB7_9BRAD</name>
<evidence type="ECO:0000313" key="2">
    <source>
        <dbReference type="Proteomes" id="UP000246085"/>
    </source>
</evidence>
<organism evidence="1 2">
    <name type="scientific">Bradyrhizobium vignae</name>
    <dbReference type="NCBI Taxonomy" id="1549949"/>
    <lineage>
        <taxon>Bacteria</taxon>
        <taxon>Pseudomonadati</taxon>
        <taxon>Pseudomonadota</taxon>
        <taxon>Alphaproteobacteria</taxon>
        <taxon>Hyphomicrobiales</taxon>
        <taxon>Nitrobacteraceae</taxon>
        <taxon>Bradyrhizobium</taxon>
    </lineage>
</organism>
<reference evidence="1 2" key="1">
    <citation type="submission" date="2018-03" db="EMBL/GenBank/DDBJ databases">
        <authorList>
            <person name="Gully D."/>
        </authorList>
    </citation>
    <scope>NUCLEOTIDE SEQUENCE [LARGE SCALE GENOMIC DNA]</scope>
    <source>
        <strain evidence="1">ORS3257</strain>
    </source>
</reference>
<protein>
    <submittedName>
        <fullName evidence="1">Uncharacterized protein</fullName>
    </submittedName>
</protein>
<dbReference type="KEGG" id="bvz:BRAD3257_0529"/>
<sequence length="81" mass="9129">MSASHLYRLAYRLARVLSLAELGVAPRHRGPSFVPPQVQAIEQHNHVQSDCDSHSRQGLLFNRQISFAASEDRGHPRWSSP</sequence>
<dbReference type="AlphaFoldDB" id="A0A2U3PRB7"/>
<evidence type="ECO:0000313" key="1">
    <source>
        <dbReference type="EMBL" id="SPP91693.1"/>
    </source>
</evidence>
<dbReference type="EMBL" id="LS398110">
    <property type="protein sequence ID" value="SPP91693.1"/>
    <property type="molecule type" value="Genomic_DNA"/>
</dbReference>